<name>A0AA97KMI2_EUBMA</name>
<dbReference type="Pfam" id="PF00415">
    <property type="entry name" value="RCC1"/>
    <property type="match status" value="3"/>
</dbReference>
<dbReference type="AlphaFoldDB" id="A0AA97KMI2"/>
<feature type="repeat" description="RCC1" evidence="1">
    <location>
        <begin position="179"/>
        <end position="230"/>
    </location>
</feature>
<evidence type="ECO:0000256" key="1">
    <source>
        <dbReference type="PROSITE-ProRule" id="PRU00235"/>
    </source>
</evidence>
<dbReference type="PRINTS" id="PR00633">
    <property type="entry name" value="RCCNDNSATION"/>
</dbReference>
<dbReference type="SUPFAM" id="SSF50985">
    <property type="entry name" value="RCC1/BLIP-II"/>
    <property type="match status" value="1"/>
</dbReference>
<dbReference type="KEGG" id="emc:129345724"/>
<reference evidence="4" key="1">
    <citation type="submission" date="2025-08" db="UniProtKB">
        <authorList>
            <consortium name="RefSeq"/>
        </authorList>
    </citation>
    <scope>IDENTIFICATION</scope>
    <source>
        <tissue evidence="4">Blood</tissue>
    </source>
</reference>
<accession>A0AA97KMI2</accession>
<protein>
    <submittedName>
        <fullName evidence="4">RCC1 domain-containing protein 1 isoform X1</fullName>
    </submittedName>
</protein>
<dbReference type="GeneID" id="129345724"/>
<feature type="region of interest" description="Disordered" evidence="2">
    <location>
        <begin position="255"/>
        <end position="276"/>
    </location>
</feature>
<dbReference type="PANTHER" id="PTHR46849">
    <property type="entry name" value="RCC1 DOMAIN-CONTAINING PROTEIN 1"/>
    <property type="match status" value="1"/>
</dbReference>
<dbReference type="Gene3D" id="2.130.10.30">
    <property type="entry name" value="Regulator of chromosome condensation 1/beta-lactamase-inhibitor protein II"/>
    <property type="match status" value="2"/>
</dbReference>
<dbReference type="InterPro" id="IPR000408">
    <property type="entry name" value="Reg_chr_condens"/>
</dbReference>
<feature type="region of interest" description="Disordered" evidence="2">
    <location>
        <begin position="105"/>
        <end position="127"/>
    </location>
</feature>
<dbReference type="CTD" id="91433"/>
<dbReference type="InterPro" id="IPR009091">
    <property type="entry name" value="RCC1/BLIP-II"/>
</dbReference>
<keyword evidence="3" id="KW-1185">Reference proteome</keyword>
<feature type="compositionally biased region" description="Polar residues" evidence="2">
    <location>
        <begin position="261"/>
        <end position="276"/>
    </location>
</feature>
<dbReference type="PANTHER" id="PTHR46849:SF1">
    <property type="entry name" value="RCC1 DOMAIN-CONTAINING PROTEIN 1"/>
    <property type="match status" value="1"/>
</dbReference>
<evidence type="ECO:0000313" key="3">
    <source>
        <dbReference type="Proteomes" id="UP001190640"/>
    </source>
</evidence>
<dbReference type="RefSeq" id="XP_054858922.1">
    <property type="nucleotide sequence ID" value="XM_055002947.1"/>
</dbReference>
<dbReference type="PROSITE" id="PS50012">
    <property type="entry name" value="RCC1_3"/>
    <property type="match status" value="3"/>
</dbReference>
<dbReference type="Proteomes" id="UP001190640">
    <property type="component" value="Chromosome 18"/>
</dbReference>
<feature type="repeat" description="RCC1" evidence="1">
    <location>
        <begin position="317"/>
        <end position="370"/>
    </location>
</feature>
<dbReference type="InterPro" id="IPR052830">
    <property type="entry name" value="RCC1_domain-containing"/>
</dbReference>
<dbReference type="PROSITE" id="PS00626">
    <property type="entry name" value="RCC1_2"/>
    <property type="match status" value="2"/>
</dbReference>
<proteinExistence type="predicted"/>
<feature type="repeat" description="RCC1" evidence="1">
    <location>
        <begin position="231"/>
        <end position="316"/>
    </location>
</feature>
<gene>
    <name evidence="4" type="primary">RCCD1</name>
</gene>
<evidence type="ECO:0000313" key="4">
    <source>
        <dbReference type="RefSeq" id="XP_054858922.1"/>
    </source>
</evidence>
<sequence length="378" mass="39410">MAREGGWFQLGFRLEEGAGLEPARLGASGAIRAVRPSWSFFGLVAAGAPPVLQGALRAALPSDCRDLLPSETHVLLLREAALEARRVEAGPALDGAPAWRRELRPEEAAAAGERAAPDGGTGRGPEPRCLGSLLPAELPLVPGGYVVPRPDFFRPLAPSLRARKLALGHEHVLLLCAGGALFAWGGGRHGQLGHGELEGVSEPQLVEALHGVPMGEVAAGGWHSASVSDTGDLYMWGWNEWGQLALPSKTMAESHGATAVNAESSTPASGSSAQQESPKAAFISIQAFPALLDMPQGADVSKVSCGSRHTAAVTQTGDLYTWGWGKYGQLGHGDTASSDQPKKVCCFGDWGLVVVDVVCGPWTTFTHALPGKVGKTCS</sequence>
<evidence type="ECO:0000256" key="2">
    <source>
        <dbReference type="SAM" id="MobiDB-lite"/>
    </source>
</evidence>
<organism evidence="3 4">
    <name type="scientific">Eublepharis macularius</name>
    <name type="common">Leopard gecko</name>
    <name type="synonym">Cyrtodactylus macularius</name>
    <dbReference type="NCBI Taxonomy" id="481883"/>
    <lineage>
        <taxon>Eukaryota</taxon>
        <taxon>Metazoa</taxon>
        <taxon>Chordata</taxon>
        <taxon>Craniata</taxon>
        <taxon>Vertebrata</taxon>
        <taxon>Euteleostomi</taxon>
        <taxon>Lepidosauria</taxon>
        <taxon>Squamata</taxon>
        <taxon>Bifurcata</taxon>
        <taxon>Gekkota</taxon>
        <taxon>Eublepharidae</taxon>
        <taxon>Eublepharinae</taxon>
        <taxon>Eublepharis</taxon>
    </lineage>
</organism>